<keyword evidence="1" id="KW-0472">Membrane</keyword>
<dbReference type="EMBL" id="FOCQ01000007">
    <property type="protein sequence ID" value="SEN21127.1"/>
    <property type="molecule type" value="Genomic_DNA"/>
</dbReference>
<feature type="transmembrane region" description="Helical" evidence="1">
    <location>
        <begin position="7"/>
        <end position="27"/>
    </location>
</feature>
<evidence type="ECO:0000313" key="3">
    <source>
        <dbReference type="Proteomes" id="UP000199695"/>
    </source>
</evidence>
<dbReference type="Proteomes" id="UP000199695">
    <property type="component" value="Unassembled WGS sequence"/>
</dbReference>
<feature type="transmembrane region" description="Helical" evidence="1">
    <location>
        <begin position="33"/>
        <end position="51"/>
    </location>
</feature>
<keyword evidence="1" id="KW-0812">Transmembrane</keyword>
<accession>A0A1H8EQH1</accession>
<proteinExistence type="predicted"/>
<feature type="transmembrane region" description="Helical" evidence="1">
    <location>
        <begin position="58"/>
        <end position="76"/>
    </location>
</feature>
<dbReference type="AlphaFoldDB" id="A0A1H8EQH1"/>
<keyword evidence="1" id="KW-1133">Transmembrane helix</keyword>
<dbReference type="InterPro" id="IPR019649">
    <property type="entry name" value="DUF2512"/>
</dbReference>
<feature type="transmembrane region" description="Helical" evidence="1">
    <location>
        <begin position="96"/>
        <end position="114"/>
    </location>
</feature>
<organism evidence="2 3">
    <name type="scientific">Lihuaxuella thermophila</name>
    <dbReference type="NCBI Taxonomy" id="1173111"/>
    <lineage>
        <taxon>Bacteria</taxon>
        <taxon>Bacillati</taxon>
        <taxon>Bacillota</taxon>
        <taxon>Bacilli</taxon>
        <taxon>Bacillales</taxon>
        <taxon>Thermoactinomycetaceae</taxon>
        <taxon>Lihuaxuella</taxon>
    </lineage>
</organism>
<sequence length="129" mass="14782">MRHTSALLIKFLLTGITLYLILGLFYRVSYTDVLLTTVVLTIAGYLADVYLLPRIGNVFSTLTDLLLSFTVIWLIGTYFFDTDIGTYYYKRDAMPLFEASTIGAIAISVAEWFFHRYLQRDTDVKETNP</sequence>
<dbReference type="Pfam" id="PF10710">
    <property type="entry name" value="DUF2512"/>
    <property type="match status" value="1"/>
</dbReference>
<dbReference type="RefSeq" id="WP_089967842.1">
    <property type="nucleotide sequence ID" value="NZ_FOCQ01000007.1"/>
</dbReference>
<name>A0A1H8EQH1_9BACL</name>
<reference evidence="2 3" key="1">
    <citation type="submission" date="2016-10" db="EMBL/GenBank/DDBJ databases">
        <authorList>
            <person name="de Groot N.N."/>
        </authorList>
    </citation>
    <scope>NUCLEOTIDE SEQUENCE [LARGE SCALE GENOMIC DNA]</scope>
    <source>
        <strain evidence="2 3">DSM 46701</strain>
    </source>
</reference>
<dbReference type="STRING" id="1173111.SAMN05444955_10790"/>
<keyword evidence="3" id="KW-1185">Reference proteome</keyword>
<protein>
    <submittedName>
        <fullName evidence="2">Uncharacterized protein</fullName>
    </submittedName>
</protein>
<evidence type="ECO:0000313" key="2">
    <source>
        <dbReference type="EMBL" id="SEN21127.1"/>
    </source>
</evidence>
<evidence type="ECO:0000256" key="1">
    <source>
        <dbReference type="SAM" id="Phobius"/>
    </source>
</evidence>
<gene>
    <name evidence="2" type="ORF">SAMN05444955_10790</name>
</gene>
<dbReference type="OrthoDB" id="2111682at2"/>